<evidence type="ECO:0000313" key="2">
    <source>
        <dbReference type="EMBL" id="MDR4126182.1"/>
    </source>
</evidence>
<evidence type="ECO:0000313" key="3">
    <source>
        <dbReference type="Proteomes" id="UP001232156"/>
    </source>
</evidence>
<proteinExistence type="predicted"/>
<dbReference type="PANTHER" id="PTHR37953">
    <property type="entry name" value="UPF0127 PROTEIN MJ1496"/>
    <property type="match status" value="1"/>
</dbReference>
<accession>A0ABU1D6W3</accession>
<dbReference type="Gene3D" id="2.60.120.1140">
    <property type="entry name" value="Protein of unknown function DUF192"/>
    <property type="match status" value="1"/>
</dbReference>
<comment type="caution">
    <text evidence="2">The sequence shown here is derived from an EMBL/GenBank/DDBJ whole genome shotgun (WGS) entry which is preliminary data.</text>
</comment>
<dbReference type="PANTHER" id="PTHR37953:SF1">
    <property type="entry name" value="UPF0127 PROTEIN MJ1496"/>
    <property type="match status" value="1"/>
</dbReference>
<organism evidence="2 3">
    <name type="scientific">Yanghanlia caeni</name>
    <dbReference type="NCBI Taxonomy" id="3064283"/>
    <lineage>
        <taxon>Bacteria</taxon>
        <taxon>Pseudomonadati</taxon>
        <taxon>Pseudomonadota</taxon>
        <taxon>Betaproteobacteria</taxon>
        <taxon>Burkholderiales</taxon>
        <taxon>Alcaligenaceae</taxon>
        <taxon>Yanghanlia</taxon>
    </lineage>
</organism>
<name>A0ABU1D6W3_9BURK</name>
<gene>
    <name evidence="2" type="ORF">Q8947_09330</name>
</gene>
<keyword evidence="3" id="KW-1185">Reference proteome</keyword>
<feature type="chain" id="PRO_5047218505" evidence="1">
    <location>
        <begin position="22"/>
        <end position="157"/>
    </location>
</feature>
<reference evidence="2 3" key="1">
    <citation type="submission" date="2023-08" db="EMBL/GenBank/DDBJ databases">
        <title>Alcaligenaceae gen. nov., a novel taxon isolated from the sludge of Yixing Pesticide Factory.</title>
        <authorList>
            <person name="Ruan L."/>
        </authorList>
    </citation>
    <scope>NUCLEOTIDE SEQUENCE [LARGE SCALE GENOMIC DNA]</scope>
    <source>
        <strain evidence="2 3">LG-2</strain>
    </source>
</reference>
<evidence type="ECO:0000256" key="1">
    <source>
        <dbReference type="SAM" id="SignalP"/>
    </source>
</evidence>
<feature type="signal peptide" evidence="1">
    <location>
        <begin position="1"/>
        <end position="21"/>
    </location>
</feature>
<dbReference type="EMBL" id="JAUZQE010000019">
    <property type="protein sequence ID" value="MDR4126182.1"/>
    <property type="molecule type" value="Genomic_DNA"/>
</dbReference>
<dbReference type="RefSeq" id="WP_347287113.1">
    <property type="nucleotide sequence ID" value="NZ_JAUZQE010000019.1"/>
</dbReference>
<dbReference type="InterPro" id="IPR038695">
    <property type="entry name" value="Saro_0823-like_sf"/>
</dbReference>
<dbReference type="Proteomes" id="UP001232156">
    <property type="component" value="Unassembled WGS sequence"/>
</dbReference>
<dbReference type="InterPro" id="IPR003795">
    <property type="entry name" value="DUF192"/>
</dbReference>
<sequence>MAAAFCTLLVMQAAVPLAATAQTSAAPEQSAQTDLPRIRLEINGRALVAEVAIDAKSHQRGLMFREHLGRDEGMLFLFADPFQPCFWMKNTPLPLTIAFIDSDGVIVNLADMAPYSLDAHCAIAPVRYALEVNQGWFARNGAGPGTAVTGLPRLRQR</sequence>
<dbReference type="Pfam" id="PF02643">
    <property type="entry name" value="DUF192"/>
    <property type="match status" value="1"/>
</dbReference>
<keyword evidence="1" id="KW-0732">Signal</keyword>
<protein>
    <submittedName>
        <fullName evidence="2">DUF192 domain-containing protein</fullName>
    </submittedName>
</protein>